<sequence>MLKMQWFLDCKDLMARAAEALDGIQVFPDKFRNEWKHWLSQSKNWCLSRSIWWGHGIPAYKVQMVNNKSSWVVASSESDAYARLKASGIDSTDIVVMTKEQDVLDTWFSSALVPLVVAGWPKDFHPKANTANNLFPLSLMETGHDILGFWVVKMVLLSLSLTDALPFRQIALHGLVRDSRGQKMSKSRGNVIDVTEMIDGSGTSSEMVIGADALRFTLLKQNLQSTCRLMFTF</sequence>
<evidence type="ECO:0000256" key="1">
    <source>
        <dbReference type="ARBA" id="ARBA00013169"/>
    </source>
</evidence>
<dbReference type="Proteomes" id="UP000270296">
    <property type="component" value="Unassembled WGS sequence"/>
</dbReference>
<dbReference type="GO" id="GO:0005829">
    <property type="term" value="C:cytosol"/>
    <property type="evidence" value="ECO:0007669"/>
    <property type="project" value="TreeGrafter"/>
</dbReference>
<accession>A0A183J8C9</accession>
<dbReference type="PRINTS" id="PR00986">
    <property type="entry name" value="TRNASYNTHVAL"/>
</dbReference>
<evidence type="ECO:0000256" key="7">
    <source>
        <dbReference type="ARBA" id="ARBA00029936"/>
    </source>
</evidence>
<dbReference type="GO" id="GO:0004832">
    <property type="term" value="F:valine-tRNA ligase activity"/>
    <property type="evidence" value="ECO:0007669"/>
    <property type="project" value="UniProtKB-EC"/>
</dbReference>
<gene>
    <name evidence="9" type="ORF">SBAD_LOCUS12128</name>
</gene>
<feature type="domain" description="Aminoacyl-tRNA synthetase class Ia" evidence="8">
    <location>
        <begin position="2"/>
        <end position="224"/>
    </location>
</feature>
<dbReference type="EMBL" id="UZAM01017038">
    <property type="protein sequence ID" value="VDP45703.1"/>
    <property type="molecule type" value="Genomic_DNA"/>
</dbReference>
<keyword evidence="2" id="KW-0436">Ligase</keyword>
<reference evidence="11" key="1">
    <citation type="submission" date="2016-06" db="UniProtKB">
        <authorList>
            <consortium name="WormBaseParasite"/>
        </authorList>
    </citation>
    <scope>IDENTIFICATION</scope>
</reference>
<keyword evidence="3" id="KW-0547">Nucleotide-binding</keyword>
<dbReference type="WBParaSite" id="SBAD_0001253201-mRNA-1">
    <property type="protein sequence ID" value="SBAD_0001253201-mRNA-1"/>
    <property type="gene ID" value="SBAD_0001253201"/>
</dbReference>
<dbReference type="InterPro" id="IPR002300">
    <property type="entry name" value="aa-tRNA-synth_Ia"/>
</dbReference>
<evidence type="ECO:0000256" key="2">
    <source>
        <dbReference type="ARBA" id="ARBA00022598"/>
    </source>
</evidence>
<proteinExistence type="predicted"/>
<evidence type="ECO:0000313" key="11">
    <source>
        <dbReference type="WBParaSite" id="SBAD_0001253201-mRNA-1"/>
    </source>
</evidence>
<name>A0A183J8C9_9BILA</name>
<dbReference type="GO" id="GO:0006438">
    <property type="term" value="P:valyl-tRNA aminoacylation"/>
    <property type="evidence" value="ECO:0007669"/>
    <property type="project" value="InterPro"/>
</dbReference>
<dbReference type="InterPro" id="IPR014729">
    <property type="entry name" value="Rossmann-like_a/b/a_fold"/>
</dbReference>
<keyword evidence="6" id="KW-0030">Aminoacyl-tRNA synthetase</keyword>
<protein>
    <recommendedName>
        <fullName evidence="1">valine--tRNA ligase</fullName>
        <ecNumber evidence="1">6.1.1.9</ecNumber>
    </recommendedName>
    <alternativeName>
        <fullName evidence="7">Valyl-tRNA synthetase</fullName>
    </alternativeName>
</protein>
<dbReference type="PANTHER" id="PTHR11946:SF111">
    <property type="entry name" value="VALINE--TRNA LIGASE"/>
    <property type="match status" value="1"/>
</dbReference>
<evidence type="ECO:0000256" key="6">
    <source>
        <dbReference type="ARBA" id="ARBA00023146"/>
    </source>
</evidence>
<dbReference type="Pfam" id="PF00133">
    <property type="entry name" value="tRNA-synt_1"/>
    <property type="match status" value="1"/>
</dbReference>
<keyword evidence="5" id="KW-0648">Protein biosynthesis</keyword>
<keyword evidence="4" id="KW-0067">ATP-binding</keyword>
<evidence type="ECO:0000256" key="3">
    <source>
        <dbReference type="ARBA" id="ARBA00022741"/>
    </source>
</evidence>
<reference evidence="9 10" key="2">
    <citation type="submission" date="2018-11" db="EMBL/GenBank/DDBJ databases">
        <authorList>
            <consortium name="Pathogen Informatics"/>
        </authorList>
    </citation>
    <scope>NUCLEOTIDE SEQUENCE [LARGE SCALE GENOMIC DNA]</scope>
</reference>
<dbReference type="SUPFAM" id="SSF52374">
    <property type="entry name" value="Nucleotidylyl transferase"/>
    <property type="match status" value="1"/>
</dbReference>
<dbReference type="PANTHER" id="PTHR11946">
    <property type="entry name" value="VALYL-TRNA SYNTHETASES"/>
    <property type="match status" value="1"/>
</dbReference>
<keyword evidence="10" id="KW-1185">Reference proteome</keyword>
<evidence type="ECO:0000256" key="4">
    <source>
        <dbReference type="ARBA" id="ARBA00022840"/>
    </source>
</evidence>
<evidence type="ECO:0000256" key="5">
    <source>
        <dbReference type="ARBA" id="ARBA00022917"/>
    </source>
</evidence>
<dbReference type="AlphaFoldDB" id="A0A183J8C9"/>
<organism evidence="11">
    <name type="scientific">Soboliphyme baturini</name>
    <dbReference type="NCBI Taxonomy" id="241478"/>
    <lineage>
        <taxon>Eukaryota</taxon>
        <taxon>Metazoa</taxon>
        <taxon>Ecdysozoa</taxon>
        <taxon>Nematoda</taxon>
        <taxon>Enoplea</taxon>
        <taxon>Dorylaimia</taxon>
        <taxon>Dioctophymatida</taxon>
        <taxon>Dioctophymatoidea</taxon>
        <taxon>Soboliphymatidae</taxon>
        <taxon>Soboliphyme</taxon>
    </lineage>
</organism>
<dbReference type="OrthoDB" id="629407at2759"/>
<evidence type="ECO:0000313" key="9">
    <source>
        <dbReference type="EMBL" id="VDP45703.1"/>
    </source>
</evidence>
<dbReference type="Gene3D" id="1.10.730.10">
    <property type="entry name" value="Isoleucyl-tRNA Synthetase, Domain 1"/>
    <property type="match status" value="1"/>
</dbReference>
<dbReference type="Gene3D" id="3.40.50.620">
    <property type="entry name" value="HUPs"/>
    <property type="match status" value="1"/>
</dbReference>
<evidence type="ECO:0000313" key="10">
    <source>
        <dbReference type="Proteomes" id="UP000270296"/>
    </source>
</evidence>
<dbReference type="EC" id="6.1.1.9" evidence="1"/>
<dbReference type="GO" id="GO:0005524">
    <property type="term" value="F:ATP binding"/>
    <property type="evidence" value="ECO:0007669"/>
    <property type="project" value="UniProtKB-KW"/>
</dbReference>
<dbReference type="InterPro" id="IPR002303">
    <property type="entry name" value="Valyl-tRNA_ligase"/>
</dbReference>
<evidence type="ECO:0000259" key="8">
    <source>
        <dbReference type="Pfam" id="PF00133"/>
    </source>
</evidence>